<evidence type="ECO:0000313" key="8">
    <source>
        <dbReference type="EMBL" id="SHL24034.1"/>
    </source>
</evidence>
<evidence type="ECO:0000256" key="4">
    <source>
        <dbReference type="ARBA" id="ARBA00022989"/>
    </source>
</evidence>
<keyword evidence="9" id="KW-1185">Reference proteome</keyword>
<keyword evidence="5 6" id="KW-0472">Membrane</keyword>
<dbReference type="OrthoDB" id="1143858at2"/>
<feature type="transmembrane region" description="Helical" evidence="6">
    <location>
        <begin position="176"/>
        <end position="196"/>
    </location>
</feature>
<dbReference type="InterPro" id="IPR010432">
    <property type="entry name" value="RDD"/>
</dbReference>
<feature type="domain" description="RDD" evidence="7">
    <location>
        <begin position="9"/>
        <end position="155"/>
    </location>
</feature>
<name>A0A1M6Z0G5_9FLAO</name>
<evidence type="ECO:0000259" key="7">
    <source>
        <dbReference type="Pfam" id="PF06271"/>
    </source>
</evidence>
<keyword evidence="3 6" id="KW-0812">Transmembrane</keyword>
<comment type="subcellular location">
    <subcellularLocation>
        <location evidence="1">Cell membrane</location>
        <topology evidence="1">Multi-pass membrane protein</topology>
    </subcellularLocation>
</comment>
<protein>
    <submittedName>
        <fullName evidence="8">Uncharacterized membrane protein YckC, RDD family</fullName>
    </submittedName>
</protein>
<evidence type="ECO:0000313" key="9">
    <source>
        <dbReference type="Proteomes" id="UP000184364"/>
    </source>
</evidence>
<dbReference type="AlphaFoldDB" id="A0A1M6Z0G5"/>
<gene>
    <name evidence="8" type="ORF">SAMN05444267_101476</name>
</gene>
<accession>A0A1M6Z0G5</accession>
<evidence type="ECO:0000256" key="2">
    <source>
        <dbReference type="ARBA" id="ARBA00022475"/>
    </source>
</evidence>
<dbReference type="InterPro" id="IPR051791">
    <property type="entry name" value="Pra-immunoreactive"/>
</dbReference>
<evidence type="ECO:0000256" key="5">
    <source>
        <dbReference type="ARBA" id="ARBA00023136"/>
    </source>
</evidence>
<dbReference type="PANTHER" id="PTHR36115">
    <property type="entry name" value="PROLINE-RICH ANTIGEN HOMOLOG-RELATED"/>
    <property type="match status" value="1"/>
</dbReference>
<evidence type="ECO:0000256" key="6">
    <source>
        <dbReference type="SAM" id="Phobius"/>
    </source>
</evidence>
<keyword evidence="4 6" id="KW-1133">Transmembrane helix</keyword>
<dbReference type="Proteomes" id="UP000184364">
    <property type="component" value="Unassembled WGS sequence"/>
</dbReference>
<feature type="transmembrane region" description="Helical" evidence="6">
    <location>
        <begin position="117"/>
        <end position="141"/>
    </location>
</feature>
<reference evidence="9" key="1">
    <citation type="submission" date="2016-11" db="EMBL/GenBank/DDBJ databases">
        <authorList>
            <person name="Varghese N."/>
            <person name="Submissions S."/>
        </authorList>
    </citation>
    <scope>NUCLEOTIDE SEQUENCE [LARGE SCALE GENOMIC DNA]</scope>
    <source>
        <strain evidence="9">DSM 26899</strain>
    </source>
</reference>
<sequence length="315" mass="35726">MEHNLFISKFWVRIWAFLIDSLILGVFGYILGLIFSNFFISLGESAKLIGWIISLAYFSILNSNIHQGQTFGKKWMNIQVVDITGNPVSLKTSFIRALVYTTPFFLNGFKIPGLHTFSIVTIIQGVIIFTGGIGIIVFYIFNKETRQSLHDIIAKTYVVQEYRNNEFSFMPAVKKLPYYITGGIFAIVIMTSIYGLNSNSEIKKLVPVYEEILAQDHISNASVSMNYSSLGNSENNRLSYTVFIKVNKNLKSEDNNNSPELKKAVGTFINSKVYETDNDILNAVVSSGFNIGIASQNYSYSFSRPIHEWKRIYQQ</sequence>
<dbReference type="GO" id="GO:0005886">
    <property type="term" value="C:plasma membrane"/>
    <property type="evidence" value="ECO:0007669"/>
    <property type="project" value="UniProtKB-SubCell"/>
</dbReference>
<evidence type="ECO:0000256" key="1">
    <source>
        <dbReference type="ARBA" id="ARBA00004651"/>
    </source>
</evidence>
<dbReference type="STRING" id="1302687.SAMN05444267_101476"/>
<dbReference type="RefSeq" id="WP_073292889.1">
    <property type="nucleotide sequence ID" value="NZ_FRAV01000014.1"/>
</dbReference>
<keyword evidence="2" id="KW-1003">Cell membrane</keyword>
<feature type="transmembrane region" description="Helical" evidence="6">
    <location>
        <begin position="48"/>
        <end position="65"/>
    </location>
</feature>
<evidence type="ECO:0000256" key="3">
    <source>
        <dbReference type="ARBA" id="ARBA00022692"/>
    </source>
</evidence>
<proteinExistence type="predicted"/>
<dbReference type="EMBL" id="FRAV01000014">
    <property type="protein sequence ID" value="SHL24034.1"/>
    <property type="molecule type" value="Genomic_DNA"/>
</dbReference>
<dbReference type="Pfam" id="PF06271">
    <property type="entry name" value="RDD"/>
    <property type="match status" value="1"/>
</dbReference>
<organism evidence="8 9">
    <name type="scientific">Chryseobacterium polytrichastri</name>
    <dbReference type="NCBI Taxonomy" id="1302687"/>
    <lineage>
        <taxon>Bacteria</taxon>
        <taxon>Pseudomonadati</taxon>
        <taxon>Bacteroidota</taxon>
        <taxon>Flavobacteriia</taxon>
        <taxon>Flavobacteriales</taxon>
        <taxon>Weeksellaceae</taxon>
        <taxon>Chryseobacterium group</taxon>
        <taxon>Chryseobacterium</taxon>
    </lineage>
</organism>
<feature type="transmembrane region" description="Helical" evidence="6">
    <location>
        <begin position="12"/>
        <end position="36"/>
    </location>
</feature>